<dbReference type="InterPro" id="IPR036961">
    <property type="entry name" value="Kinesin_motor_dom_sf"/>
</dbReference>
<evidence type="ECO:0000256" key="2">
    <source>
        <dbReference type="ARBA" id="ARBA00022490"/>
    </source>
</evidence>
<feature type="compositionally biased region" description="Basic and acidic residues" evidence="11">
    <location>
        <begin position="1268"/>
        <end position="1281"/>
    </location>
</feature>
<accession>A0AA39FPL1</accession>
<dbReference type="Pfam" id="PF00225">
    <property type="entry name" value="Kinesin"/>
    <property type="match status" value="1"/>
</dbReference>
<evidence type="ECO:0000313" key="13">
    <source>
        <dbReference type="EMBL" id="KAK0173462.1"/>
    </source>
</evidence>
<dbReference type="SUPFAM" id="SSF52540">
    <property type="entry name" value="P-loop containing nucleoside triphosphate hydrolases"/>
    <property type="match status" value="1"/>
</dbReference>
<feature type="binding site" evidence="9">
    <location>
        <begin position="170"/>
        <end position="177"/>
    </location>
    <ligand>
        <name>ATP</name>
        <dbReference type="ChEBI" id="CHEBI:30616"/>
    </ligand>
</feature>
<dbReference type="GO" id="GO:0005634">
    <property type="term" value="C:nucleus"/>
    <property type="evidence" value="ECO:0007669"/>
    <property type="project" value="TreeGrafter"/>
</dbReference>
<evidence type="ECO:0000256" key="4">
    <source>
        <dbReference type="ARBA" id="ARBA00022741"/>
    </source>
</evidence>
<dbReference type="InterPro" id="IPR001752">
    <property type="entry name" value="Kinesin_motor_dom"/>
</dbReference>
<organism evidence="13 14">
    <name type="scientific">Microctonus aethiopoides</name>
    <dbReference type="NCBI Taxonomy" id="144406"/>
    <lineage>
        <taxon>Eukaryota</taxon>
        <taxon>Metazoa</taxon>
        <taxon>Ecdysozoa</taxon>
        <taxon>Arthropoda</taxon>
        <taxon>Hexapoda</taxon>
        <taxon>Insecta</taxon>
        <taxon>Pterygota</taxon>
        <taxon>Neoptera</taxon>
        <taxon>Endopterygota</taxon>
        <taxon>Hymenoptera</taxon>
        <taxon>Apocrita</taxon>
        <taxon>Ichneumonoidea</taxon>
        <taxon>Braconidae</taxon>
        <taxon>Euphorinae</taxon>
        <taxon>Microctonus</taxon>
    </lineage>
</organism>
<feature type="coiled-coil region" evidence="10">
    <location>
        <begin position="645"/>
        <end position="897"/>
    </location>
</feature>
<evidence type="ECO:0000256" key="5">
    <source>
        <dbReference type="ARBA" id="ARBA00022840"/>
    </source>
</evidence>
<reference evidence="13" key="1">
    <citation type="journal article" date="2023" name="bioRxiv">
        <title>Scaffold-level genome assemblies of two parasitoid biocontrol wasps reveal the parthenogenesis mechanism and an associated novel virus.</title>
        <authorList>
            <person name="Inwood S."/>
            <person name="Skelly J."/>
            <person name="Guhlin J."/>
            <person name="Harrop T."/>
            <person name="Goldson S."/>
            <person name="Dearden P."/>
        </authorList>
    </citation>
    <scope>NUCLEOTIDE SEQUENCE</scope>
    <source>
        <strain evidence="13">Irish</strain>
        <tissue evidence="13">Whole body</tissue>
    </source>
</reference>
<dbReference type="Gene3D" id="3.40.850.10">
    <property type="entry name" value="Kinesin motor domain"/>
    <property type="match status" value="1"/>
</dbReference>
<feature type="coiled-coil region" evidence="10">
    <location>
        <begin position="951"/>
        <end position="1052"/>
    </location>
</feature>
<feature type="domain" description="Kinesin motor" evidence="12">
    <location>
        <begin position="72"/>
        <end position="485"/>
    </location>
</feature>
<keyword evidence="2" id="KW-0963">Cytoplasm</keyword>
<dbReference type="Gene3D" id="1.10.287.1490">
    <property type="match status" value="1"/>
</dbReference>
<feature type="region of interest" description="Disordered" evidence="11">
    <location>
        <begin position="1358"/>
        <end position="1412"/>
    </location>
</feature>
<dbReference type="Proteomes" id="UP001168990">
    <property type="component" value="Unassembled WGS sequence"/>
</dbReference>
<reference evidence="13" key="2">
    <citation type="submission" date="2023-03" db="EMBL/GenBank/DDBJ databases">
        <authorList>
            <person name="Inwood S.N."/>
            <person name="Skelly J.G."/>
            <person name="Guhlin J."/>
            <person name="Harrop T.W.R."/>
            <person name="Goldson S.G."/>
            <person name="Dearden P.K."/>
        </authorList>
    </citation>
    <scope>NUCLEOTIDE SEQUENCE</scope>
    <source>
        <strain evidence="13">Irish</strain>
        <tissue evidence="13">Whole body</tissue>
    </source>
</reference>
<keyword evidence="6 10" id="KW-0175">Coiled coil</keyword>
<keyword evidence="8" id="KW-0206">Cytoskeleton</keyword>
<dbReference type="PRINTS" id="PR00380">
    <property type="entry name" value="KINESINHEAVY"/>
</dbReference>
<name>A0AA39FPL1_9HYME</name>
<feature type="coiled-coil region" evidence="10">
    <location>
        <begin position="536"/>
        <end position="610"/>
    </location>
</feature>
<evidence type="ECO:0000259" key="12">
    <source>
        <dbReference type="PROSITE" id="PS50067"/>
    </source>
</evidence>
<dbReference type="EMBL" id="JAQQBS010000002">
    <property type="protein sequence ID" value="KAK0173462.1"/>
    <property type="molecule type" value="Genomic_DNA"/>
</dbReference>
<evidence type="ECO:0000313" key="14">
    <source>
        <dbReference type="Proteomes" id="UP001168990"/>
    </source>
</evidence>
<keyword evidence="3" id="KW-0597">Phosphoprotein</keyword>
<dbReference type="PANTHER" id="PTHR47970">
    <property type="entry name" value="KINESIN-LIKE PROTEIN KIF11"/>
    <property type="match status" value="1"/>
</dbReference>
<evidence type="ECO:0000256" key="9">
    <source>
        <dbReference type="PROSITE-ProRule" id="PRU00283"/>
    </source>
</evidence>
<evidence type="ECO:0000256" key="11">
    <source>
        <dbReference type="SAM" id="MobiDB-lite"/>
    </source>
</evidence>
<comment type="caution">
    <text evidence="13">The sequence shown here is derived from an EMBL/GenBank/DDBJ whole genome shotgun (WGS) entry which is preliminary data.</text>
</comment>
<dbReference type="GO" id="GO:0008017">
    <property type="term" value="F:microtubule binding"/>
    <property type="evidence" value="ECO:0007669"/>
    <property type="project" value="InterPro"/>
</dbReference>
<dbReference type="PANTHER" id="PTHR47970:SF29">
    <property type="entry name" value="KINESIN FAMILY MEMBER 20B"/>
    <property type="match status" value="1"/>
</dbReference>
<dbReference type="SMART" id="SM00129">
    <property type="entry name" value="KISc"/>
    <property type="match status" value="1"/>
</dbReference>
<proteinExistence type="inferred from homology"/>
<evidence type="ECO:0000256" key="8">
    <source>
        <dbReference type="ARBA" id="ARBA00023212"/>
    </source>
</evidence>
<dbReference type="GO" id="GO:0090307">
    <property type="term" value="P:mitotic spindle assembly"/>
    <property type="evidence" value="ECO:0007669"/>
    <property type="project" value="TreeGrafter"/>
</dbReference>
<dbReference type="GO" id="GO:0005876">
    <property type="term" value="C:spindle microtubule"/>
    <property type="evidence" value="ECO:0007669"/>
    <property type="project" value="TreeGrafter"/>
</dbReference>
<comment type="subcellular location">
    <subcellularLocation>
        <location evidence="1">Cytoplasm</location>
        <location evidence="1">Cytoskeleton</location>
        <location evidence="1">Spindle</location>
    </subcellularLocation>
</comment>
<keyword evidence="5 9" id="KW-0067">ATP-binding</keyword>
<dbReference type="GO" id="GO:0072686">
    <property type="term" value="C:mitotic spindle"/>
    <property type="evidence" value="ECO:0007669"/>
    <property type="project" value="TreeGrafter"/>
</dbReference>
<dbReference type="InterPro" id="IPR027417">
    <property type="entry name" value="P-loop_NTPase"/>
</dbReference>
<dbReference type="PROSITE" id="PS50067">
    <property type="entry name" value="KINESIN_MOTOR_2"/>
    <property type="match status" value="1"/>
</dbReference>
<evidence type="ECO:0000256" key="1">
    <source>
        <dbReference type="ARBA" id="ARBA00004186"/>
    </source>
</evidence>
<dbReference type="GO" id="GO:0007018">
    <property type="term" value="P:microtubule-based movement"/>
    <property type="evidence" value="ECO:0007669"/>
    <property type="project" value="InterPro"/>
</dbReference>
<feature type="compositionally biased region" description="Polar residues" evidence="11">
    <location>
        <begin position="1395"/>
        <end position="1406"/>
    </location>
</feature>
<dbReference type="GO" id="GO:0008574">
    <property type="term" value="F:plus-end-directed microtubule motor activity"/>
    <property type="evidence" value="ECO:0007669"/>
    <property type="project" value="TreeGrafter"/>
</dbReference>
<protein>
    <recommendedName>
        <fullName evidence="12">Kinesin motor domain-containing protein</fullName>
    </recommendedName>
</protein>
<dbReference type="GO" id="GO:0051231">
    <property type="term" value="P:spindle elongation"/>
    <property type="evidence" value="ECO:0007669"/>
    <property type="project" value="TreeGrafter"/>
</dbReference>
<feature type="region of interest" description="Disordered" evidence="11">
    <location>
        <begin position="1268"/>
        <end position="1290"/>
    </location>
</feature>
<comment type="similarity">
    <text evidence="9">Belongs to the TRAFAC class myosin-kinesin ATPase superfamily. Kinesin family.</text>
</comment>
<dbReference type="InterPro" id="IPR047149">
    <property type="entry name" value="KIF11-like"/>
</dbReference>
<keyword evidence="7 9" id="KW-0505">Motor protein</keyword>
<gene>
    <name evidence="13" type="ORF">PV328_006653</name>
</gene>
<evidence type="ECO:0000256" key="10">
    <source>
        <dbReference type="SAM" id="Coils"/>
    </source>
</evidence>
<evidence type="ECO:0000256" key="7">
    <source>
        <dbReference type="ARBA" id="ARBA00023175"/>
    </source>
</evidence>
<sequence>MDRTLDSIRPVNSDISNVEMSYLYGRDPSILAYSQRPALSEETKKNLYSVYEIEESSQNETCGSLTELSSQTVKVYLRLKPFLPNAKLTVHQENAYRIINSNTLVTKFPMIENASISMIKSSTTEIECRRYTFTETFGPEATQLEFFDQAIKSQMSEFIKGHNCTIMTYGTTNSGKSYTLQGTTSSPGIIPRGLEFVFANINPKPSPSYKPVRNCDVVALSSSEKAQELEIKNKFLAFGLTDKNQYIATYKQMQKLLEAETSMRVSESLDTSKYCSVWVSFAEIYNETIYDLLSNDCQKRRPPLKLATDNNGRAFIKGLKTVCVNSGSEAFQILMAGQYNLKVAATALNSRSSRSHCIFTIKLLKYNEENNPASVEVNTFSFCDLAGSERLKKTLNVGDRLKEAQNINTSLLVLGRCLKSIYDGQSLKHRNDHVGPFRESKLTRLFQRALSGKEPITLIVNVNPSPNLYIETQNVLNFAAIAKKIILQPVKPKRRKSKTRFSQIVSHNTKSVTDWDDTAALNSIPETSSIDLEPCSSIHSEEYEELCEENEKLRKEISAMKASALNREFEIRQQMADTYSEMLKKVEDHYKNQLKDAEEQQEDLMEYNVNRVEVYWKEKLSQVTSRKRSRSDMDDDYDDDEIMNVAELESENAALTSKVTSLKATLKDIRRQRDSLESAKNTAQYELSIVKEEMKKMKDLMKSMQQDLTTDGESLECVTELQKQLKEMKEKNSILKKYLKEAETDYMDVKTELEKKDRKIEERDYQIQSQTEKIQDLENDFESANAVLFEKMKDIDILEERLERQTEQLINAEKRIEQLESVEKNIEKNESVMKIDENSHEEKDQNEIITELKEQLKFYENEILQLTEKLSFRSNEIKSLKHDLNDAKNYIADLDEKLHEFEACRIKEEVSTKSSIEIKQEQIEYCNSECQTASTVGSDQINQTSFVDDESGNLNEKLIDTEKELEKIKNDYNELQGKFESEQENAKRLIEQLNDGKVIQEQCTVEVEESKKRVNELESTVANLQRSESLHINRIEKLKNEMNENAIKCQSEHIEKIANLNNDLLVVTQSETMHKELIEQHLTEIAELKSKLNDIECLQNKVEDLDHKIEKLESEKMDLNEKLQENLKKIDEKNHEIEDSTKKLHEKDEEILRLQKEVKTILQSTLNGENTLEKELKKVLKELDDTKQMVQSKTQIIEQLQQQISSSEALQKIIEDREKEIAKMKNENKTLENALNLKDEDMEKFKQNRDKVLEKYEKSLENMQEELNRLKQEKTENKELSRPTTTPRTVDKNQKFLAPSDDRVYYNLRENKPKEKCEVSDDEIVTERRGRRNRKILESPVSSNTDEIAIIELSGSESKRTTRNTVKAATTGKRTTRKKKLFTQGDDSMVDLTPSIESPSSATVRSLRTRRK</sequence>
<dbReference type="GO" id="GO:0005524">
    <property type="term" value="F:ATP binding"/>
    <property type="evidence" value="ECO:0007669"/>
    <property type="project" value="UniProtKB-UniRule"/>
</dbReference>
<keyword evidence="4 9" id="KW-0547">Nucleotide-binding</keyword>
<evidence type="ECO:0000256" key="6">
    <source>
        <dbReference type="ARBA" id="ARBA00023054"/>
    </source>
</evidence>
<evidence type="ECO:0000256" key="3">
    <source>
        <dbReference type="ARBA" id="ARBA00022553"/>
    </source>
</evidence>
<keyword evidence="14" id="KW-1185">Reference proteome</keyword>